<dbReference type="EMBL" id="JAIWYP010000012">
    <property type="protein sequence ID" value="KAH3724180.1"/>
    <property type="molecule type" value="Genomic_DNA"/>
</dbReference>
<name>A0A9D4HMN2_DREPO</name>
<reference evidence="1" key="1">
    <citation type="journal article" date="2019" name="bioRxiv">
        <title>The Genome of the Zebra Mussel, Dreissena polymorpha: A Resource for Invasive Species Research.</title>
        <authorList>
            <person name="McCartney M.A."/>
            <person name="Auch B."/>
            <person name="Kono T."/>
            <person name="Mallez S."/>
            <person name="Zhang Y."/>
            <person name="Obille A."/>
            <person name="Becker A."/>
            <person name="Abrahante J.E."/>
            <person name="Garbe J."/>
            <person name="Badalamenti J.P."/>
            <person name="Herman A."/>
            <person name="Mangelson H."/>
            <person name="Liachko I."/>
            <person name="Sullivan S."/>
            <person name="Sone E.D."/>
            <person name="Koren S."/>
            <person name="Silverstein K.A.T."/>
            <person name="Beckman K.B."/>
            <person name="Gohl D.M."/>
        </authorList>
    </citation>
    <scope>NUCLEOTIDE SEQUENCE</scope>
    <source>
        <strain evidence="1">Duluth1</strain>
        <tissue evidence="1">Whole animal</tissue>
    </source>
</reference>
<protein>
    <submittedName>
        <fullName evidence="1">Uncharacterized protein</fullName>
    </submittedName>
</protein>
<reference evidence="1" key="2">
    <citation type="submission" date="2020-11" db="EMBL/GenBank/DDBJ databases">
        <authorList>
            <person name="McCartney M.A."/>
            <person name="Auch B."/>
            <person name="Kono T."/>
            <person name="Mallez S."/>
            <person name="Becker A."/>
            <person name="Gohl D.M."/>
            <person name="Silverstein K.A.T."/>
            <person name="Koren S."/>
            <person name="Bechman K.B."/>
            <person name="Herman A."/>
            <person name="Abrahante J.E."/>
            <person name="Garbe J."/>
        </authorList>
    </citation>
    <scope>NUCLEOTIDE SEQUENCE</scope>
    <source>
        <strain evidence="1">Duluth1</strain>
        <tissue evidence="1">Whole animal</tissue>
    </source>
</reference>
<keyword evidence="2" id="KW-1185">Reference proteome</keyword>
<evidence type="ECO:0000313" key="2">
    <source>
        <dbReference type="Proteomes" id="UP000828390"/>
    </source>
</evidence>
<comment type="caution">
    <text evidence="1">The sequence shown here is derived from an EMBL/GenBank/DDBJ whole genome shotgun (WGS) entry which is preliminary data.</text>
</comment>
<organism evidence="1 2">
    <name type="scientific">Dreissena polymorpha</name>
    <name type="common">Zebra mussel</name>
    <name type="synonym">Mytilus polymorpha</name>
    <dbReference type="NCBI Taxonomy" id="45954"/>
    <lineage>
        <taxon>Eukaryota</taxon>
        <taxon>Metazoa</taxon>
        <taxon>Spiralia</taxon>
        <taxon>Lophotrochozoa</taxon>
        <taxon>Mollusca</taxon>
        <taxon>Bivalvia</taxon>
        <taxon>Autobranchia</taxon>
        <taxon>Heteroconchia</taxon>
        <taxon>Euheterodonta</taxon>
        <taxon>Imparidentia</taxon>
        <taxon>Neoheterodontei</taxon>
        <taxon>Myida</taxon>
        <taxon>Dreissenoidea</taxon>
        <taxon>Dreissenidae</taxon>
        <taxon>Dreissena</taxon>
    </lineage>
</organism>
<sequence>MDENQRRQVANLLVKHASTFSETDYDIGRTGIVRHKITTGDAQPIKQSLRRPLFHINEKIDSQMSWTCFKKGLFKNRPVLGLVTL</sequence>
<proteinExistence type="predicted"/>
<dbReference type="Proteomes" id="UP000828390">
    <property type="component" value="Unassembled WGS sequence"/>
</dbReference>
<accession>A0A9D4HMN2</accession>
<gene>
    <name evidence="1" type="ORF">DPMN_049991</name>
</gene>
<evidence type="ECO:0000313" key="1">
    <source>
        <dbReference type="EMBL" id="KAH3724180.1"/>
    </source>
</evidence>
<dbReference type="AlphaFoldDB" id="A0A9D4HMN2"/>